<gene>
    <name evidence="1" type="ORF">PHACADRAFT_258706</name>
</gene>
<organism evidence="1 2">
    <name type="scientific">Phanerochaete carnosa (strain HHB-10118-sp)</name>
    <name type="common">White-rot fungus</name>
    <name type="synonym">Peniophora carnosa</name>
    <dbReference type="NCBI Taxonomy" id="650164"/>
    <lineage>
        <taxon>Eukaryota</taxon>
        <taxon>Fungi</taxon>
        <taxon>Dikarya</taxon>
        <taxon>Basidiomycota</taxon>
        <taxon>Agaricomycotina</taxon>
        <taxon>Agaricomycetes</taxon>
        <taxon>Polyporales</taxon>
        <taxon>Phanerochaetaceae</taxon>
        <taxon>Phanerochaete</taxon>
    </lineage>
</organism>
<dbReference type="HOGENOM" id="CLU_1496753_0_0_1"/>
<dbReference type="RefSeq" id="XP_007397375.1">
    <property type="nucleotide sequence ID" value="XM_007397313.1"/>
</dbReference>
<name>K5WW56_PHACS</name>
<evidence type="ECO:0000313" key="1">
    <source>
        <dbReference type="EMBL" id="EKM54692.1"/>
    </source>
</evidence>
<keyword evidence="2" id="KW-1185">Reference proteome</keyword>
<dbReference type="EMBL" id="JH930473">
    <property type="protein sequence ID" value="EKM54692.1"/>
    <property type="molecule type" value="Genomic_DNA"/>
</dbReference>
<accession>K5WW56</accession>
<proteinExistence type="predicted"/>
<evidence type="ECO:0000313" key="2">
    <source>
        <dbReference type="Proteomes" id="UP000008370"/>
    </source>
</evidence>
<dbReference type="InParanoid" id="K5WW56"/>
<dbReference type="KEGG" id="pco:PHACADRAFT_258706"/>
<reference evidence="1 2" key="1">
    <citation type="journal article" date="2012" name="BMC Genomics">
        <title>Comparative genomics of the white-rot fungi, Phanerochaete carnosa and P. chrysosporium, to elucidate the genetic basis of the distinct wood types they colonize.</title>
        <authorList>
            <person name="Suzuki H."/>
            <person name="MacDonald J."/>
            <person name="Syed K."/>
            <person name="Salamov A."/>
            <person name="Hori C."/>
            <person name="Aerts A."/>
            <person name="Henrissat B."/>
            <person name="Wiebenga A."/>
            <person name="vanKuyk P.A."/>
            <person name="Barry K."/>
            <person name="Lindquist E."/>
            <person name="LaButti K."/>
            <person name="Lapidus A."/>
            <person name="Lucas S."/>
            <person name="Coutinho P."/>
            <person name="Gong Y."/>
            <person name="Samejima M."/>
            <person name="Mahadevan R."/>
            <person name="Abou-Zaid M."/>
            <person name="de Vries R.P."/>
            <person name="Igarashi K."/>
            <person name="Yadav J.S."/>
            <person name="Grigoriev I.V."/>
            <person name="Master E.R."/>
        </authorList>
    </citation>
    <scope>NUCLEOTIDE SEQUENCE [LARGE SCALE GENOMIC DNA]</scope>
    <source>
        <strain evidence="1 2">HHB-10118-sp</strain>
    </source>
</reference>
<sequence>MGPHERDHLFFSCNDVEGVNLADAHAGRLEDLDRRDEELFPASFVKVTCLITIHGYRVYRQVKNIQRVRRGVPVPIPRHKVVRCIADAMFAFLNQAQAADDHDWTFTLGPGGIGMEHLYLTELRRHGKTLVPVFGYIAPDADPAVLQPEIDTWVNDPFVMTFDTNDSGL</sequence>
<dbReference type="AlphaFoldDB" id="K5WW56"/>
<dbReference type="GeneID" id="18917185"/>
<protein>
    <submittedName>
        <fullName evidence="1">Uncharacterized protein</fullName>
    </submittedName>
</protein>
<dbReference type="Proteomes" id="UP000008370">
    <property type="component" value="Unassembled WGS sequence"/>
</dbReference>